<keyword evidence="2" id="KW-1185">Reference proteome</keyword>
<dbReference type="KEGG" id="tper:IWA51_07900"/>
<protein>
    <submittedName>
        <fullName evidence="1">Uncharacterized protein</fullName>
    </submittedName>
</protein>
<gene>
    <name evidence="1" type="ORF">IWA51_07900</name>
</gene>
<evidence type="ECO:0000313" key="2">
    <source>
        <dbReference type="Proteomes" id="UP000595224"/>
    </source>
</evidence>
<evidence type="ECO:0000313" key="1">
    <source>
        <dbReference type="EMBL" id="QQA00200.1"/>
    </source>
</evidence>
<accession>A0A7T3RBV3</accession>
<dbReference type="Proteomes" id="UP000595224">
    <property type="component" value="Chromosome"/>
</dbReference>
<dbReference type="EMBL" id="CP064936">
    <property type="protein sequence ID" value="QQA00200.1"/>
    <property type="molecule type" value="Genomic_DNA"/>
</dbReference>
<organism evidence="1 2">
    <name type="scientific">Treponema peruense</name>
    <dbReference type="NCBI Taxonomy" id="2787628"/>
    <lineage>
        <taxon>Bacteria</taxon>
        <taxon>Pseudomonadati</taxon>
        <taxon>Spirochaetota</taxon>
        <taxon>Spirochaetia</taxon>
        <taxon>Spirochaetales</taxon>
        <taxon>Treponemataceae</taxon>
        <taxon>Treponema</taxon>
    </lineage>
</organism>
<reference evidence="1 2" key="1">
    <citation type="submission" date="2020-11" db="EMBL/GenBank/DDBJ databases">
        <title>Treponema Peruensis nv. sp., first commensal Treponema isolated from human feces.</title>
        <authorList>
            <person name="Belkhou C."/>
            <person name="Raes J."/>
        </authorList>
    </citation>
    <scope>NUCLEOTIDE SEQUENCE [LARGE SCALE GENOMIC DNA]</scope>
    <source>
        <strain evidence="1 2">RCC2812</strain>
    </source>
</reference>
<proteinExistence type="predicted"/>
<sequence length="73" mass="8162">MGSYTLKSIGKASDYMTILRDTEDGFVVRIVRDKDGYDEITTDFISKALFDSCIRTGYLTKIADSEQKLAVNA</sequence>
<dbReference type="RefSeq" id="WP_177528924.1">
    <property type="nucleotide sequence ID" value="NZ_CBCSHE010000001.1"/>
</dbReference>
<name>A0A7T3RBV3_9SPIR</name>
<dbReference type="AlphaFoldDB" id="A0A7T3RBV3"/>